<dbReference type="Proteomes" id="UP000284841">
    <property type="component" value="Unassembled WGS sequence"/>
</dbReference>
<evidence type="ECO:0000313" key="2">
    <source>
        <dbReference type="EMBL" id="RHJ88632.1"/>
    </source>
</evidence>
<proteinExistence type="predicted"/>
<reference evidence="2 3" key="1">
    <citation type="submission" date="2018-08" db="EMBL/GenBank/DDBJ databases">
        <title>A genome reference for cultivated species of the human gut microbiota.</title>
        <authorList>
            <person name="Zou Y."/>
            <person name="Xue W."/>
            <person name="Luo G."/>
        </authorList>
    </citation>
    <scope>NUCLEOTIDE SEQUENCE [LARGE SCALE GENOMIC DNA]</scope>
    <source>
        <strain evidence="2 3">AM07-24</strain>
    </source>
</reference>
<organism evidence="2 3">
    <name type="scientific">Emergencia timonensis</name>
    <dbReference type="NCBI Taxonomy" id="1776384"/>
    <lineage>
        <taxon>Bacteria</taxon>
        <taxon>Bacillati</taxon>
        <taxon>Bacillota</taxon>
        <taxon>Clostridia</taxon>
        <taxon>Peptostreptococcales</taxon>
        <taxon>Anaerovoracaceae</taxon>
        <taxon>Emergencia</taxon>
    </lineage>
</organism>
<dbReference type="EMBL" id="QRMS01000002">
    <property type="protein sequence ID" value="RHJ88632.1"/>
    <property type="molecule type" value="Genomic_DNA"/>
</dbReference>
<gene>
    <name evidence="2" type="ORF">DW099_09655</name>
</gene>
<accession>A0A415E4S0</accession>
<protein>
    <submittedName>
        <fullName evidence="2">Uncharacterized protein</fullName>
    </submittedName>
</protein>
<evidence type="ECO:0000313" key="3">
    <source>
        <dbReference type="Proteomes" id="UP000284841"/>
    </source>
</evidence>
<name>A0A415E4S0_9FIRM</name>
<evidence type="ECO:0000256" key="1">
    <source>
        <dbReference type="SAM" id="MobiDB-lite"/>
    </source>
</evidence>
<dbReference type="AlphaFoldDB" id="A0A415E4S0"/>
<keyword evidence="3" id="KW-1185">Reference proteome</keyword>
<feature type="region of interest" description="Disordered" evidence="1">
    <location>
        <begin position="45"/>
        <end position="73"/>
    </location>
</feature>
<sequence length="73" mass="8752">MHANKDLQWFCAFCEVFIDFAQFSAVEIEVIMTTYVIITERNNRDSKMDQKTRFHRRPCKDFQQTKAEGDKRS</sequence>
<comment type="caution">
    <text evidence="2">The sequence shown here is derived from an EMBL/GenBank/DDBJ whole genome shotgun (WGS) entry which is preliminary data.</text>
</comment>